<feature type="compositionally biased region" description="Low complexity" evidence="1">
    <location>
        <begin position="370"/>
        <end position="382"/>
    </location>
</feature>
<evidence type="ECO:0000313" key="2">
    <source>
        <dbReference type="EMBL" id="KAG8597920.1"/>
    </source>
</evidence>
<proteinExistence type="predicted"/>
<dbReference type="Proteomes" id="UP000824782">
    <property type="component" value="Unassembled WGS sequence"/>
</dbReference>
<organism evidence="2 3">
    <name type="scientific">Engystomops pustulosus</name>
    <name type="common">Tungara frog</name>
    <name type="synonym">Physalaemus pustulosus</name>
    <dbReference type="NCBI Taxonomy" id="76066"/>
    <lineage>
        <taxon>Eukaryota</taxon>
        <taxon>Metazoa</taxon>
        <taxon>Chordata</taxon>
        <taxon>Craniata</taxon>
        <taxon>Vertebrata</taxon>
        <taxon>Euteleostomi</taxon>
        <taxon>Amphibia</taxon>
        <taxon>Batrachia</taxon>
        <taxon>Anura</taxon>
        <taxon>Neobatrachia</taxon>
        <taxon>Hyloidea</taxon>
        <taxon>Leptodactylidae</taxon>
        <taxon>Leiuperinae</taxon>
        <taxon>Engystomops</taxon>
    </lineage>
</organism>
<feature type="region of interest" description="Disordered" evidence="1">
    <location>
        <begin position="361"/>
        <end position="412"/>
    </location>
</feature>
<feature type="region of interest" description="Disordered" evidence="1">
    <location>
        <begin position="454"/>
        <end position="481"/>
    </location>
</feature>
<keyword evidence="3" id="KW-1185">Reference proteome</keyword>
<reference evidence="2" key="1">
    <citation type="thesis" date="2020" institute="ProQuest LLC" country="789 East Eisenhower Parkway, Ann Arbor, MI, USA">
        <title>Comparative Genomics and Chromosome Evolution.</title>
        <authorList>
            <person name="Mudd A.B."/>
        </authorList>
    </citation>
    <scope>NUCLEOTIDE SEQUENCE</scope>
    <source>
        <strain evidence="2">237g6f4</strain>
        <tissue evidence="2">Blood</tissue>
    </source>
</reference>
<evidence type="ECO:0000256" key="1">
    <source>
        <dbReference type="SAM" id="MobiDB-lite"/>
    </source>
</evidence>
<name>A0AAV7DK90_ENGPU</name>
<protein>
    <recommendedName>
        <fullName evidence="4">Coiled-coil domain-containing protein 60</fullName>
    </recommendedName>
</protein>
<evidence type="ECO:0000313" key="3">
    <source>
        <dbReference type="Proteomes" id="UP000824782"/>
    </source>
</evidence>
<sequence length="663" mass="76284">MPGTDPRSYVLLTPLPVPSQKGLKVQARSPSHYTCWAQRPRDEVFREKYCRRQRQLSQQGYNAPNYKPYEELGHPLVLEARRLILHSLGQEQQDKKPEETDAKKEIPEEGRSETSSVSPLIKRAASSGSSVNLRYRRKDTSSFNKELNHTRKLIGSVKQGRGYFHILQQEEERKKMEAQAKQHLLHKKYRTEPQPFRDSMEDSSGDEEEVMKPDNKTRFFLTEIGEQQKKEKRAMSRPFTPAHNTLLSKQALDVDPEALFRQICAIHWLLESLTSDPSVSIRPVSSCWTIRDPGGCKTSLKRINREKDVEMKWEQFITPGKNKKQSQKFPRSHLRGRKMSFLSISRYSGLSSTLTPTIGSVSSLVPGSEDTAAGGTTSSDAAQEGGDESESTVNSSLQTPAKQSKEEDEEPLSEYMQTLLQMIAENVTKELDEENNWKNNIVSDDSLAQITETTIKKDQGNIKSSTQRPKSSPAPHLSPTNLFIKKKNNLSCEMRETFLDVADEADVYLHDKVEAMERRRQEFNTQKYRSLDTITNFRQDLEKMRKAYHHVKEEKDFTDKRNWFNILLSRIPSVLKNSQKIHTILEKLEKLEEKQFIRIRPHSFLKVLNALRTWELCSPDISVAIEFVREHLVQMPLEDYITWLQARLASSPSSRAQSAPPQR</sequence>
<feature type="compositionally biased region" description="Basic and acidic residues" evidence="1">
    <location>
        <begin position="92"/>
        <end position="112"/>
    </location>
</feature>
<gene>
    <name evidence="2" type="ORF">GDO81_002431</name>
</gene>
<accession>A0AAV7DK90</accession>
<feature type="region of interest" description="Disordered" evidence="1">
    <location>
        <begin position="88"/>
        <end position="133"/>
    </location>
</feature>
<dbReference type="InterPro" id="IPR031526">
    <property type="entry name" value="DUF4698"/>
</dbReference>
<evidence type="ECO:0008006" key="4">
    <source>
        <dbReference type="Google" id="ProtNLM"/>
    </source>
</evidence>
<dbReference type="Pfam" id="PF15769">
    <property type="entry name" value="DUF4698"/>
    <property type="match status" value="1"/>
</dbReference>
<dbReference type="AlphaFoldDB" id="A0AAV7DK90"/>
<dbReference type="PANTHER" id="PTHR34754">
    <property type="entry name" value="COILED-COIL DOMAIN-CONTAINING PROTEIN 60"/>
    <property type="match status" value="1"/>
</dbReference>
<comment type="caution">
    <text evidence="2">The sequence shown here is derived from an EMBL/GenBank/DDBJ whole genome shotgun (WGS) entry which is preliminary data.</text>
</comment>
<dbReference type="EMBL" id="WNYA01000001">
    <property type="protein sequence ID" value="KAG8597920.1"/>
    <property type="molecule type" value="Genomic_DNA"/>
</dbReference>
<dbReference type="PANTHER" id="PTHR34754:SF1">
    <property type="entry name" value="COILED-COIL DOMAIN-CONTAINING PROTEIN 60"/>
    <property type="match status" value="1"/>
</dbReference>
<feature type="compositionally biased region" description="Polar residues" evidence="1">
    <location>
        <begin position="391"/>
        <end position="402"/>
    </location>
</feature>
<feature type="compositionally biased region" description="Polar residues" evidence="1">
    <location>
        <begin position="461"/>
        <end position="470"/>
    </location>
</feature>